<feature type="compositionally biased region" description="Basic and acidic residues" evidence="1">
    <location>
        <begin position="264"/>
        <end position="280"/>
    </location>
</feature>
<name>Q55466_SYNY3</name>
<dbReference type="InParanoid" id="Q55466"/>
<dbReference type="KEGG" id="syn:sll0518"/>
<sequence length="385" mass="43119">MTRAFLLGFVISPPLALEVIVTHTNSDTGFSVYRASKIVNTMQPTPPKPPKKTPETDLLETNVAAADDLIPEAPANTTLDTTAKNYYQAIGWLRGVVKKGEERYYVQIRDANFTLYLPRRAIAVAAALEGKLAWIKCYPQSKGEGLSFKVVWMGTEQHEKSDPGIFVLRGVWQFIPQCRRPVFSVYRNELKSYENRPNNQHLPLIWSDQPPYRFRKDSEERPKFYQILARLIPQRNCFGFVEQIAEPVEQTPRRVKKTPFNPDSSEKKPEYGHKGEKQENALESPENLDLDQGQTEPLLAEKLDGLDTDNGDRQLSSGATSLTEEPSNGSTEAVVESEPSLEPELPVESKAKTTTSTGKTKTTKTPKATKTTKTKTKGKTPPPEA</sequence>
<feature type="region of interest" description="Disordered" evidence="1">
    <location>
        <begin position="251"/>
        <end position="385"/>
    </location>
</feature>
<dbReference type="STRING" id="1148.gene:10500314"/>
<protein>
    <submittedName>
        <fullName evidence="2">Sll0518 protein</fullName>
    </submittedName>
</protein>
<reference evidence="2 3" key="1">
    <citation type="journal article" date="1995" name="DNA Res.">
        <title>Sequence analysis of the genome of the unicellular cyanobacterium Synechocystis sp. strain PCC6803. I. Sequence features in the 1 Mb region from map positions 64% to 92% of the genome.</title>
        <authorList>
            <person name="Kaneko T."/>
            <person name="Tanaka A."/>
            <person name="Sato S."/>
            <person name="Kotani H."/>
            <person name="Sazuka T."/>
            <person name="Miyajima N."/>
            <person name="Sugiura M."/>
            <person name="Tabata S."/>
        </authorList>
    </citation>
    <scope>NUCLEOTIDE SEQUENCE [LARGE SCALE GENOMIC DNA]</scope>
    <source>
        <strain evidence="3">ATCC 27184 / PCC 6803 / Kazusa</strain>
    </source>
</reference>
<dbReference type="IntAct" id="Q55466">
    <property type="interactions" value="1"/>
</dbReference>
<dbReference type="EMBL" id="BA000022">
    <property type="protein sequence ID" value="BAA10810.1"/>
    <property type="molecule type" value="Genomic_DNA"/>
</dbReference>
<dbReference type="PIR" id="S75963">
    <property type="entry name" value="S75963"/>
</dbReference>
<feature type="compositionally biased region" description="Low complexity" evidence="1">
    <location>
        <begin position="334"/>
        <end position="369"/>
    </location>
</feature>
<gene>
    <name evidence="2" type="ordered locus">sll0518</name>
</gene>
<evidence type="ECO:0000313" key="3">
    <source>
        <dbReference type="Proteomes" id="UP000001425"/>
    </source>
</evidence>
<proteinExistence type="predicted"/>
<dbReference type="EnsemblBacteria" id="BAA10810">
    <property type="protein sequence ID" value="BAA10810"/>
    <property type="gene ID" value="BAA10810"/>
</dbReference>
<feature type="compositionally biased region" description="Polar residues" evidence="1">
    <location>
        <begin position="313"/>
        <end position="331"/>
    </location>
</feature>
<dbReference type="AlphaFoldDB" id="Q55466"/>
<reference evidence="2 3" key="2">
    <citation type="journal article" date="1996" name="DNA Res.">
        <title>Sequence analysis of the genome of the unicellular cyanobacterium Synechocystis sp. strain PCC6803. II. Sequence determination of the entire genome and assignment of potential protein-coding regions.</title>
        <authorList>
            <person name="Kaneko T."/>
            <person name="Sato S."/>
            <person name="Kotani H."/>
            <person name="Tanaka A."/>
            <person name="Asamizu E."/>
            <person name="Nakamura Y."/>
            <person name="Miyajima N."/>
            <person name="Hirosawa M."/>
            <person name="Sugiura M."/>
            <person name="Sasamoto S."/>
            <person name="Kimura T."/>
            <person name="Hosouchi T."/>
            <person name="Matsuno A."/>
            <person name="Muraki A."/>
            <person name="Nakazaki N."/>
            <person name="Naruo K."/>
            <person name="Okumura S."/>
            <person name="Shimpo S."/>
            <person name="Takeuchi C."/>
            <person name="Wada T."/>
            <person name="Watanabe A."/>
            <person name="Yamada M."/>
            <person name="Yasuda M."/>
            <person name="Tabata S."/>
        </authorList>
    </citation>
    <scope>NUCLEOTIDE SEQUENCE [LARGE SCALE GENOMIC DNA]</scope>
    <source>
        <strain evidence="3">ATCC 27184 / PCC 6803 / Kazusa</strain>
    </source>
</reference>
<dbReference type="PaxDb" id="1148-1001323"/>
<evidence type="ECO:0000256" key="1">
    <source>
        <dbReference type="SAM" id="MobiDB-lite"/>
    </source>
</evidence>
<keyword evidence="3" id="KW-1185">Reference proteome</keyword>
<accession>Q55466</accession>
<evidence type="ECO:0000313" key="2">
    <source>
        <dbReference type="EMBL" id="BAA10810.1"/>
    </source>
</evidence>
<organism evidence="2 3">
    <name type="scientific">Synechocystis sp. (strain ATCC 27184 / PCC 6803 / Kazusa)</name>
    <dbReference type="NCBI Taxonomy" id="1111708"/>
    <lineage>
        <taxon>Bacteria</taxon>
        <taxon>Bacillati</taxon>
        <taxon>Cyanobacteriota</taxon>
        <taxon>Cyanophyceae</taxon>
        <taxon>Synechococcales</taxon>
        <taxon>Merismopediaceae</taxon>
        <taxon>Synechocystis</taxon>
    </lineage>
</organism>
<dbReference type="Proteomes" id="UP000001425">
    <property type="component" value="Chromosome"/>
</dbReference>
<dbReference type="eggNOG" id="ENOG50336V5">
    <property type="taxonomic scope" value="Bacteria"/>
</dbReference>